<reference evidence="17 18" key="1">
    <citation type="journal article" date="2013" name="PLoS ONE">
        <title>Genomic analysis of Melioribacter roseus, facultatively anaerobic organotrophic bacterium representing a novel deep lineage within Bacteriodetes/Chlorobi group.</title>
        <authorList>
            <person name="Kadnikov V.V."/>
            <person name="Mardanov A.V."/>
            <person name="Podosokorskaya O.A."/>
            <person name="Gavrilov S.N."/>
            <person name="Kublanov I.V."/>
            <person name="Beletsky A.V."/>
            <person name="Bonch-Osmolovskaya E.A."/>
            <person name="Ravin N.V."/>
        </authorList>
    </citation>
    <scope>NUCLEOTIDE SEQUENCE [LARGE SCALE GENOMIC DNA]</scope>
    <source>
        <strain evidence="18">JCM 17771 / P3M-2</strain>
    </source>
</reference>
<keyword evidence="8 12" id="KW-0406">Ion transport</keyword>
<dbReference type="GO" id="GO:0046933">
    <property type="term" value="F:proton-transporting ATP synthase activity, rotational mechanism"/>
    <property type="evidence" value="ECO:0007669"/>
    <property type="project" value="UniProtKB-UniRule"/>
</dbReference>
<evidence type="ECO:0000256" key="7">
    <source>
        <dbReference type="ARBA" id="ARBA00022781"/>
    </source>
</evidence>
<dbReference type="RefSeq" id="WP_014857023.1">
    <property type="nucleotide sequence ID" value="NC_018178.1"/>
</dbReference>
<dbReference type="GO" id="GO:0045259">
    <property type="term" value="C:proton-transporting ATP synthase complex"/>
    <property type="evidence" value="ECO:0007669"/>
    <property type="project" value="UniProtKB-KW"/>
</dbReference>
<evidence type="ECO:0000313" key="17">
    <source>
        <dbReference type="EMBL" id="AFN75593.1"/>
    </source>
</evidence>
<dbReference type="Proteomes" id="UP000009011">
    <property type="component" value="Chromosome"/>
</dbReference>
<keyword evidence="7 12" id="KW-0375">Hydrogen ion transport</keyword>
<comment type="similarity">
    <text evidence="3 12 13">Belongs to the ATPase epsilon chain family.</text>
</comment>
<keyword evidence="9 12" id="KW-0472">Membrane</keyword>
<evidence type="ECO:0000259" key="15">
    <source>
        <dbReference type="Pfam" id="PF00401"/>
    </source>
</evidence>
<keyword evidence="11 12" id="KW-0066">ATP synthesis</keyword>
<evidence type="ECO:0000256" key="13">
    <source>
        <dbReference type="RuleBase" id="RU003656"/>
    </source>
</evidence>
<dbReference type="eggNOG" id="COG0355">
    <property type="taxonomic scope" value="Bacteria"/>
</dbReference>
<dbReference type="Gene3D" id="1.20.5.440">
    <property type="entry name" value="ATP synthase delta/epsilon subunit, C-terminal domain"/>
    <property type="match status" value="1"/>
</dbReference>
<accession>I7A305</accession>
<evidence type="ECO:0000256" key="3">
    <source>
        <dbReference type="ARBA" id="ARBA00005712"/>
    </source>
</evidence>
<evidence type="ECO:0000256" key="6">
    <source>
        <dbReference type="ARBA" id="ARBA00022475"/>
    </source>
</evidence>
<dbReference type="FunFam" id="1.20.5.440:FF:000001">
    <property type="entry name" value="ATP synthase epsilon chain"/>
    <property type="match status" value="1"/>
</dbReference>
<name>I7A305_MELRP</name>
<dbReference type="Gene3D" id="2.60.15.10">
    <property type="entry name" value="F0F1 ATP synthase delta/epsilon subunit, N-terminal"/>
    <property type="match status" value="1"/>
</dbReference>
<dbReference type="NCBIfam" id="NF009980">
    <property type="entry name" value="PRK13446.1"/>
    <property type="match status" value="1"/>
</dbReference>
<organism evidence="17 18">
    <name type="scientific">Melioribacter roseus (strain DSM 23840 / JCM 17771 / VKM B-2668 / P3M-2)</name>
    <dbReference type="NCBI Taxonomy" id="1191523"/>
    <lineage>
        <taxon>Bacteria</taxon>
        <taxon>Pseudomonadati</taxon>
        <taxon>Ignavibacteriota</taxon>
        <taxon>Ignavibacteria</taxon>
        <taxon>Ignavibacteriales</taxon>
        <taxon>Melioribacteraceae</taxon>
        <taxon>Melioribacter</taxon>
    </lineage>
</organism>
<keyword evidence="14" id="KW-0175">Coiled coil</keyword>
<dbReference type="AlphaFoldDB" id="I7A305"/>
<dbReference type="InterPro" id="IPR020546">
    <property type="entry name" value="ATP_synth_F1_dsu/esu_N"/>
</dbReference>
<dbReference type="InterPro" id="IPR036794">
    <property type="entry name" value="ATP_F1_dsu/esu_C_sf"/>
</dbReference>
<proteinExistence type="inferred from homology"/>
<evidence type="ECO:0000256" key="9">
    <source>
        <dbReference type="ARBA" id="ARBA00023136"/>
    </source>
</evidence>
<evidence type="ECO:0000259" key="16">
    <source>
        <dbReference type="Pfam" id="PF02823"/>
    </source>
</evidence>
<dbReference type="PANTHER" id="PTHR13822:SF10">
    <property type="entry name" value="ATP SYNTHASE EPSILON CHAIN, CHLOROPLASTIC"/>
    <property type="match status" value="1"/>
</dbReference>
<dbReference type="GO" id="GO:0005524">
    <property type="term" value="F:ATP binding"/>
    <property type="evidence" value="ECO:0007669"/>
    <property type="project" value="UniProtKB-UniRule"/>
</dbReference>
<dbReference type="OrthoDB" id="5294255at2"/>
<dbReference type="InterPro" id="IPR036771">
    <property type="entry name" value="ATPsynth_dsu/esu_N"/>
</dbReference>
<dbReference type="SUPFAM" id="SSF46604">
    <property type="entry name" value="Epsilon subunit of F1F0-ATP synthase C-terminal domain"/>
    <property type="match status" value="1"/>
</dbReference>
<dbReference type="KEGG" id="mro:MROS_2363"/>
<dbReference type="HAMAP" id="MF_00530">
    <property type="entry name" value="ATP_synth_epsil_bac"/>
    <property type="match status" value="1"/>
</dbReference>
<evidence type="ECO:0000256" key="11">
    <source>
        <dbReference type="ARBA" id="ARBA00023310"/>
    </source>
</evidence>
<dbReference type="Pfam" id="PF00401">
    <property type="entry name" value="ATP-synt_DE"/>
    <property type="match status" value="1"/>
</dbReference>
<gene>
    <name evidence="12" type="primary">atpC</name>
    <name evidence="17" type="ordered locus">MROS_2363</name>
</gene>
<dbReference type="Pfam" id="PF02823">
    <property type="entry name" value="ATP-synt_DE_N"/>
    <property type="match status" value="1"/>
</dbReference>
<protein>
    <recommendedName>
        <fullName evidence="12">ATP synthase epsilon chain</fullName>
    </recommendedName>
    <alternativeName>
        <fullName evidence="12">ATP synthase F1 sector epsilon subunit</fullName>
    </alternativeName>
    <alternativeName>
        <fullName evidence="12">F-ATPase epsilon subunit</fullName>
    </alternativeName>
</protein>
<dbReference type="CDD" id="cd12152">
    <property type="entry name" value="F1-ATPase_delta"/>
    <property type="match status" value="1"/>
</dbReference>
<dbReference type="GO" id="GO:0005886">
    <property type="term" value="C:plasma membrane"/>
    <property type="evidence" value="ECO:0007669"/>
    <property type="project" value="UniProtKB-SubCell"/>
</dbReference>
<keyword evidence="6" id="KW-1003">Cell membrane</keyword>
<evidence type="ECO:0000313" key="18">
    <source>
        <dbReference type="Proteomes" id="UP000009011"/>
    </source>
</evidence>
<dbReference type="InterPro" id="IPR020547">
    <property type="entry name" value="ATP_synth_F1_esu_C"/>
</dbReference>
<sequence length="133" mass="14643">MKEFELEIITPSKVAYKGKVNAVTVPGTLGSFQILFNHAPLLSSFEIGRIKVKQGETTSEFTTGGGTVEVLDNRVLILADSFESKEEIDVERAKSAYQRAKERLSSHSKDIDISRAEAALARAINRLKFTGNL</sequence>
<comment type="subunit">
    <text evidence="4 12 13">F-type ATPases have 2 components, CF(1) - the catalytic core - and CF(0) - the membrane proton channel. CF(1) has five subunits: alpha(3), beta(3), gamma(1), delta(1), epsilon(1). CF(0) has three main subunits: a, b and c.</text>
</comment>
<comment type="subcellular location">
    <subcellularLocation>
        <location evidence="2">Cell membrane</location>
        <topology evidence="2">Peripheral membrane protein</topology>
    </subcellularLocation>
</comment>
<dbReference type="HOGENOM" id="CLU_084338_1_1_10"/>
<dbReference type="SUPFAM" id="SSF51344">
    <property type="entry name" value="Epsilon subunit of F1F0-ATP synthase N-terminal domain"/>
    <property type="match status" value="1"/>
</dbReference>
<evidence type="ECO:0000256" key="4">
    <source>
        <dbReference type="ARBA" id="ARBA00011648"/>
    </source>
</evidence>
<feature type="domain" description="ATP synthase epsilon subunit C-terminal" evidence="15">
    <location>
        <begin position="86"/>
        <end position="129"/>
    </location>
</feature>
<keyword evidence="5 12" id="KW-0813">Transport</keyword>
<dbReference type="PANTHER" id="PTHR13822">
    <property type="entry name" value="ATP SYNTHASE DELTA/EPSILON CHAIN"/>
    <property type="match status" value="1"/>
</dbReference>
<keyword evidence="18" id="KW-1185">Reference proteome</keyword>
<dbReference type="EMBL" id="CP003557">
    <property type="protein sequence ID" value="AFN75593.1"/>
    <property type="molecule type" value="Genomic_DNA"/>
</dbReference>
<evidence type="ECO:0000256" key="14">
    <source>
        <dbReference type="SAM" id="Coils"/>
    </source>
</evidence>
<evidence type="ECO:0000256" key="5">
    <source>
        <dbReference type="ARBA" id="ARBA00022448"/>
    </source>
</evidence>
<evidence type="ECO:0000256" key="10">
    <source>
        <dbReference type="ARBA" id="ARBA00023196"/>
    </source>
</evidence>
<keyword evidence="10 12" id="KW-0139">CF(1)</keyword>
<feature type="domain" description="ATP synthase F1 complex delta/epsilon subunit N-terminal" evidence="16">
    <location>
        <begin position="4"/>
        <end position="81"/>
    </location>
</feature>
<feature type="coiled-coil region" evidence="14">
    <location>
        <begin position="83"/>
        <end position="110"/>
    </location>
</feature>
<evidence type="ECO:0000256" key="1">
    <source>
        <dbReference type="ARBA" id="ARBA00003543"/>
    </source>
</evidence>
<dbReference type="InterPro" id="IPR001469">
    <property type="entry name" value="ATP_synth_F1_dsu/esu"/>
</dbReference>
<dbReference type="PATRIC" id="fig|1191523.3.peg.2493"/>
<dbReference type="STRING" id="1191523.MROS_2363"/>
<evidence type="ECO:0000256" key="12">
    <source>
        <dbReference type="HAMAP-Rule" id="MF_00530"/>
    </source>
</evidence>
<evidence type="ECO:0000256" key="8">
    <source>
        <dbReference type="ARBA" id="ARBA00023065"/>
    </source>
</evidence>
<evidence type="ECO:0000256" key="2">
    <source>
        <dbReference type="ARBA" id="ARBA00004202"/>
    </source>
</evidence>
<dbReference type="NCBIfam" id="TIGR01216">
    <property type="entry name" value="ATP_synt_epsi"/>
    <property type="match status" value="1"/>
</dbReference>
<comment type="function">
    <text evidence="1 12">Produces ATP from ADP in the presence of a proton gradient across the membrane.</text>
</comment>